<dbReference type="PROSITE" id="PS50850">
    <property type="entry name" value="MFS"/>
    <property type="match status" value="1"/>
</dbReference>
<evidence type="ECO:0000256" key="1">
    <source>
        <dbReference type="ARBA" id="ARBA00004141"/>
    </source>
</evidence>
<dbReference type="AlphaFoldDB" id="A0A368KUU3"/>
<dbReference type="Proteomes" id="UP000253562">
    <property type="component" value="Unassembled WGS sequence"/>
</dbReference>
<comment type="subcellular location">
    <subcellularLocation>
        <location evidence="1">Membrane</location>
        <topology evidence="1">Multi-pass membrane protein</topology>
    </subcellularLocation>
</comment>
<evidence type="ECO:0000256" key="5">
    <source>
        <dbReference type="SAM" id="Phobius"/>
    </source>
</evidence>
<dbReference type="Pfam" id="PF07690">
    <property type="entry name" value="MFS_1"/>
    <property type="match status" value="1"/>
</dbReference>
<comment type="caution">
    <text evidence="7">The sequence shown here is derived from an EMBL/GenBank/DDBJ whole genome shotgun (WGS) entry which is preliminary data.</text>
</comment>
<dbReference type="InterPro" id="IPR050382">
    <property type="entry name" value="MFS_Na/Anion_cotransporter"/>
</dbReference>
<dbReference type="OrthoDB" id="6360at2"/>
<feature type="transmembrane region" description="Helical" evidence="5">
    <location>
        <begin position="24"/>
        <end position="41"/>
    </location>
</feature>
<dbReference type="EMBL" id="QPEX01000010">
    <property type="protein sequence ID" value="RCS54101.1"/>
    <property type="molecule type" value="Genomic_DNA"/>
</dbReference>
<feature type="transmembrane region" description="Helical" evidence="5">
    <location>
        <begin position="297"/>
        <end position="322"/>
    </location>
</feature>
<feature type="domain" description="Major facilitator superfamily (MFS) profile" evidence="6">
    <location>
        <begin position="28"/>
        <end position="475"/>
    </location>
</feature>
<protein>
    <submittedName>
        <fullName evidence="7">MFS transporter</fullName>
    </submittedName>
</protein>
<feature type="transmembrane region" description="Helical" evidence="5">
    <location>
        <begin position="199"/>
        <end position="219"/>
    </location>
</feature>
<gene>
    <name evidence="7" type="ORF">DTL42_02825</name>
</gene>
<evidence type="ECO:0000259" key="6">
    <source>
        <dbReference type="PROSITE" id="PS50850"/>
    </source>
</evidence>
<dbReference type="GO" id="GO:0022857">
    <property type="term" value="F:transmembrane transporter activity"/>
    <property type="evidence" value="ECO:0007669"/>
    <property type="project" value="InterPro"/>
</dbReference>
<reference evidence="7 8" key="1">
    <citation type="submission" date="2018-07" db="EMBL/GenBank/DDBJ databases">
        <title>Comparative genomes isolates from brazilian mangrove.</title>
        <authorList>
            <person name="De Araujo J.E."/>
            <person name="Taketani R.G."/>
            <person name="Silva M.C.P."/>
            <person name="Lourenco M.V."/>
            <person name="Oliveira V.M."/>
            <person name="Andreote F.D."/>
        </authorList>
    </citation>
    <scope>NUCLEOTIDE SEQUENCE [LARGE SCALE GENOMIC DNA]</scope>
    <source>
        <strain evidence="7 8">HEX PRIS-MGV</strain>
    </source>
</reference>
<feature type="transmembrane region" description="Helical" evidence="5">
    <location>
        <begin position="172"/>
        <end position="193"/>
    </location>
</feature>
<evidence type="ECO:0000313" key="7">
    <source>
        <dbReference type="EMBL" id="RCS54101.1"/>
    </source>
</evidence>
<dbReference type="InterPro" id="IPR036259">
    <property type="entry name" value="MFS_trans_sf"/>
</dbReference>
<evidence type="ECO:0000256" key="4">
    <source>
        <dbReference type="ARBA" id="ARBA00023136"/>
    </source>
</evidence>
<feature type="transmembrane region" description="Helical" evidence="5">
    <location>
        <begin position="393"/>
        <end position="413"/>
    </location>
</feature>
<feature type="transmembrane region" description="Helical" evidence="5">
    <location>
        <begin position="67"/>
        <end position="87"/>
    </location>
</feature>
<sequence length="489" mass="53734">MHTASANRAEVTTREKEQEPPTRIRYWILLSLCILSMITYLDRVCFGAAAPEIAESIGLTDVAQMKWAFTAFALAYALFEIPSGWFGDRLGPRSLLIRIVIWWSVCTILTGAIGLSFGFFSFGGLGTLVLLRFLFGAGEAGAYPNITRAIHDWFPKQEWEFAQGAVWMTGRLMGGVTPLIWAILVGNAIFPIAPLHWRGAFFLFGGLGFLWCIGFAIWFRNSPAQHPQVNAAELKLISKGQKGASATHKMVWSLLLTNHSLHALCLMYALVTFVWIFNITYLPAYLLERFQIDKGDLLGAIYCGAPLWLGAVGCFCGGFLVSRLARGTDSRAQARQRLGIIAMLLCSLFWIGAYWSVSIHFFCPLVALSAFCIDLTVGSAWASCQDIGQKNAAVAAASMNMIGTFGAAFAGWLTGTLIQISLAGSAAQQHTTVELLSPSQRRSAILDGYDNLFLINIFVFLLAAVCWMFVRIPETNDEPSANELTSFPE</sequence>
<name>A0A368KUU3_9BACT</name>
<dbReference type="InterPro" id="IPR011701">
    <property type="entry name" value="MFS"/>
</dbReference>
<dbReference type="Gene3D" id="1.20.1250.20">
    <property type="entry name" value="MFS general substrate transporter like domains"/>
    <property type="match status" value="2"/>
</dbReference>
<evidence type="ECO:0000256" key="3">
    <source>
        <dbReference type="ARBA" id="ARBA00022989"/>
    </source>
</evidence>
<proteinExistence type="predicted"/>
<feature type="transmembrane region" description="Helical" evidence="5">
    <location>
        <begin position="452"/>
        <end position="470"/>
    </location>
</feature>
<evidence type="ECO:0000313" key="8">
    <source>
        <dbReference type="Proteomes" id="UP000253562"/>
    </source>
</evidence>
<keyword evidence="3 5" id="KW-1133">Transmembrane helix</keyword>
<feature type="transmembrane region" description="Helical" evidence="5">
    <location>
        <begin position="128"/>
        <end position="146"/>
    </location>
</feature>
<dbReference type="SUPFAM" id="SSF103473">
    <property type="entry name" value="MFS general substrate transporter"/>
    <property type="match status" value="1"/>
</dbReference>
<accession>A0A368KUU3</accession>
<feature type="transmembrane region" description="Helical" evidence="5">
    <location>
        <begin position="99"/>
        <end position="122"/>
    </location>
</feature>
<keyword evidence="2 5" id="KW-0812">Transmembrane</keyword>
<organism evidence="7 8">
    <name type="scientific">Bremerella cremea</name>
    <dbReference type="NCBI Taxonomy" id="1031537"/>
    <lineage>
        <taxon>Bacteria</taxon>
        <taxon>Pseudomonadati</taxon>
        <taxon>Planctomycetota</taxon>
        <taxon>Planctomycetia</taxon>
        <taxon>Pirellulales</taxon>
        <taxon>Pirellulaceae</taxon>
        <taxon>Bremerella</taxon>
    </lineage>
</organism>
<feature type="transmembrane region" description="Helical" evidence="5">
    <location>
        <begin position="334"/>
        <end position="353"/>
    </location>
</feature>
<feature type="transmembrane region" description="Helical" evidence="5">
    <location>
        <begin position="251"/>
        <end position="277"/>
    </location>
</feature>
<dbReference type="InterPro" id="IPR020846">
    <property type="entry name" value="MFS_dom"/>
</dbReference>
<evidence type="ECO:0000256" key="2">
    <source>
        <dbReference type="ARBA" id="ARBA00022692"/>
    </source>
</evidence>
<dbReference type="PANTHER" id="PTHR11662">
    <property type="entry name" value="SOLUTE CARRIER FAMILY 17"/>
    <property type="match status" value="1"/>
</dbReference>
<dbReference type="GO" id="GO:0016020">
    <property type="term" value="C:membrane"/>
    <property type="evidence" value="ECO:0007669"/>
    <property type="project" value="UniProtKB-SubCell"/>
</dbReference>
<dbReference type="PANTHER" id="PTHR11662:SF399">
    <property type="entry name" value="FI19708P1-RELATED"/>
    <property type="match status" value="1"/>
</dbReference>
<keyword evidence="4 5" id="KW-0472">Membrane</keyword>
<dbReference type="RefSeq" id="WP_114367168.1">
    <property type="nucleotide sequence ID" value="NZ_QPEX01000010.1"/>
</dbReference>